<name>A0A658QTW0_9BURK</name>
<dbReference type="OrthoDB" id="9797595at2"/>
<evidence type="ECO:0000256" key="1">
    <source>
        <dbReference type="SAM" id="MobiDB-lite"/>
    </source>
</evidence>
<proteinExistence type="predicted"/>
<evidence type="ECO:0000313" key="2">
    <source>
        <dbReference type="EMBL" id="SAL21176.1"/>
    </source>
</evidence>
<keyword evidence="3" id="KW-1185">Reference proteome</keyword>
<sequence>MASSILDMQTGGQLRRGRLSSGTSAGEAMQGLNWVPVALSAAFIVSALAGRKTGAMALALTACAGIAVASAGCGGPLHRGMGNSKRKNGITGAKPEVERSITIGKTADELRQLWLAPRTLQQVMAGFATLHATGDGRMRWEVRAPLGRAYEWESEIIDRPGSRIGWRSLPDAAIPNEGSVRFDPAPNDRGTVATLHVRFDPPGGTVGGELLELLGNTPLNLVADRALRRFKSLAETGEIPTTDRQPAARQNER</sequence>
<organism evidence="2 3">
    <name type="scientific">Caballeronia concitans</name>
    <dbReference type="NCBI Taxonomy" id="1777133"/>
    <lineage>
        <taxon>Bacteria</taxon>
        <taxon>Pseudomonadati</taxon>
        <taxon>Pseudomonadota</taxon>
        <taxon>Betaproteobacteria</taxon>
        <taxon>Burkholderiales</taxon>
        <taxon>Burkholderiaceae</taxon>
        <taxon>Caballeronia</taxon>
    </lineage>
</organism>
<dbReference type="RefSeq" id="WP_052449803.1">
    <property type="nucleotide sequence ID" value="NZ_FCNV02000002.1"/>
</dbReference>
<dbReference type="SUPFAM" id="SSF55961">
    <property type="entry name" value="Bet v1-like"/>
    <property type="match status" value="1"/>
</dbReference>
<dbReference type="Gene3D" id="3.30.530.20">
    <property type="match status" value="1"/>
</dbReference>
<dbReference type="AlphaFoldDB" id="A0A658QTW0"/>
<dbReference type="Proteomes" id="UP000198263">
    <property type="component" value="Unassembled WGS sequence"/>
</dbReference>
<protein>
    <submittedName>
        <fullName evidence="2">Uncharacterized protein</fullName>
    </submittedName>
</protein>
<feature type="compositionally biased region" description="Low complexity" evidence="1">
    <location>
        <begin position="9"/>
        <end position="22"/>
    </location>
</feature>
<dbReference type="CDD" id="cd07817">
    <property type="entry name" value="SRPBCC_8"/>
    <property type="match status" value="1"/>
</dbReference>
<feature type="region of interest" description="Disordered" evidence="1">
    <location>
        <begin position="1"/>
        <end position="22"/>
    </location>
</feature>
<dbReference type="InterPro" id="IPR023393">
    <property type="entry name" value="START-like_dom_sf"/>
</dbReference>
<accession>A0A658QTW0</accession>
<gene>
    <name evidence="2" type="ORF">AWB72_01432</name>
</gene>
<dbReference type="EMBL" id="FCNV02000002">
    <property type="protein sequence ID" value="SAL21176.1"/>
    <property type="molecule type" value="Genomic_DNA"/>
</dbReference>
<evidence type="ECO:0000313" key="3">
    <source>
        <dbReference type="Proteomes" id="UP000198263"/>
    </source>
</evidence>
<comment type="caution">
    <text evidence="2">The sequence shown here is derived from an EMBL/GenBank/DDBJ whole genome shotgun (WGS) entry which is preliminary data.</text>
</comment>
<reference evidence="2 3" key="1">
    <citation type="submission" date="2016-01" db="EMBL/GenBank/DDBJ databases">
        <authorList>
            <person name="Peeters C."/>
        </authorList>
    </citation>
    <scope>NUCLEOTIDE SEQUENCE [LARGE SCALE GENOMIC DNA]</scope>
    <source>
        <strain evidence="2">LMG 29315</strain>
    </source>
</reference>